<proteinExistence type="predicted"/>
<protein>
    <submittedName>
        <fullName evidence="2">Uncharacterized protein</fullName>
    </submittedName>
</protein>
<reference evidence="2" key="1">
    <citation type="submission" date="2023-04" db="EMBL/GenBank/DDBJ databases">
        <authorList>
            <person name="Vijverberg K."/>
            <person name="Xiong W."/>
            <person name="Schranz E."/>
        </authorList>
    </citation>
    <scope>NUCLEOTIDE SEQUENCE</scope>
</reference>
<gene>
    <name evidence="2" type="ORF">LSALG_LOCUS9815</name>
</gene>
<evidence type="ECO:0000313" key="3">
    <source>
        <dbReference type="Proteomes" id="UP001177003"/>
    </source>
</evidence>
<accession>A0AA35VY33</accession>
<feature type="region of interest" description="Disordered" evidence="1">
    <location>
        <begin position="1"/>
        <end position="25"/>
    </location>
</feature>
<name>A0AA35VY33_LACSI</name>
<dbReference type="AlphaFoldDB" id="A0AA35VY33"/>
<evidence type="ECO:0000313" key="2">
    <source>
        <dbReference type="EMBL" id="CAI9269443.1"/>
    </source>
</evidence>
<feature type="compositionally biased region" description="Gly residues" evidence="1">
    <location>
        <begin position="1"/>
        <end position="11"/>
    </location>
</feature>
<dbReference type="EMBL" id="OX465077">
    <property type="protein sequence ID" value="CAI9269443.1"/>
    <property type="molecule type" value="Genomic_DNA"/>
</dbReference>
<organism evidence="2 3">
    <name type="scientific">Lactuca saligna</name>
    <name type="common">Willowleaf lettuce</name>
    <dbReference type="NCBI Taxonomy" id="75948"/>
    <lineage>
        <taxon>Eukaryota</taxon>
        <taxon>Viridiplantae</taxon>
        <taxon>Streptophyta</taxon>
        <taxon>Embryophyta</taxon>
        <taxon>Tracheophyta</taxon>
        <taxon>Spermatophyta</taxon>
        <taxon>Magnoliopsida</taxon>
        <taxon>eudicotyledons</taxon>
        <taxon>Gunneridae</taxon>
        <taxon>Pentapetalae</taxon>
        <taxon>asterids</taxon>
        <taxon>campanulids</taxon>
        <taxon>Asterales</taxon>
        <taxon>Asteraceae</taxon>
        <taxon>Cichorioideae</taxon>
        <taxon>Cichorieae</taxon>
        <taxon>Lactucinae</taxon>
        <taxon>Lactuca</taxon>
    </lineage>
</organism>
<sequence>MVAVGADGGGWRSPSGVVAGEGGGTTTSGCGGPFLRLSEKRRRVTRIGGVKWFLAACLTQTEREWWRGSTKIEEDGLRKEGKEVRVVGCQMVANGGDSRWLLVVLWHSSGGAVVIGWKSLVTAGSSSINAASGLLFFLLTGRGIMYQILTLKQK</sequence>
<keyword evidence="3" id="KW-1185">Reference proteome</keyword>
<dbReference type="Proteomes" id="UP001177003">
    <property type="component" value="Chromosome 1"/>
</dbReference>
<evidence type="ECO:0000256" key="1">
    <source>
        <dbReference type="SAM" id="MobiDB-lite"/>
    </source>
</evidence>